<evidence type="ECO:0000256" key="10">
    <source>
        <dbReference type="RuleBase" id="RU004481"/>
    </source>
</evidence>
<dbReference type="KEGG" id="mrb:Mrub_2662"/>
<keyword evidence="5 8" id="KW-0547">Nucleotide-binding</keyword>
<dbReference type="CDD" id="cd01894">
    <property type="entry name" value="EngA1"/>
    <property type="match status" value="1"/>
</dbReference>
<dbReference type="PATRIC" id="fig|504728.9.peg.1904"/>
<comment type="caution">
    <text evidence="8">Lacks conserved residue(s) required for the propagation of feature annotation.</text>
</comment>
<feature type="binding site" evidence="8">
    <location>
        <begin position="67"/>
        <end position="71"/>
    </location>
    <ligand>
        <name>GTP</name>
        <dbReference type="ChEBI" id="CHEBI:37565"/>
        <label>1</label>
    </ligand>
</feature>
<dbReference type="InterPro" id="IPR005225">
    <property type="entry name" value="Small_GTP-bd"/>
</dbReference>
<dbReference type="InterPro" id="IPR015946">
    <property type="entry name" value="KH_dom-like_a/b"/>
</dbReference>
<accession>D3PN85</accession>
<dbReference type="Gene3D" id="3.40.50.300">
    <property type="entry name" value="P-loop containing nucleotide triphosphate hydrolases"/>
    <property type="match status" value="2"/>
</dbReference>
<reference evidence="13 15" key="3">
    <citation type="submission" date="2013-04" db="EMBL/GenBank/DDBJ databases">
        <authorList>
            <person name="Chin J."/>
            <person name="Alexander D.H."/>
            <person name="Marks P."/>
            <person name="Korlach J."/>
            <person name="Clum A."/>
            <person name="Copeland A."/>
        </authorList>
    </citation>
    <scope>NUCLEOTIDE SEQUENCE [LARGE SCALE GENOMIC DNA]</scope>
    <source>
        <strain evidence="15">ATCC 35948 / DSM 1279 / VKM B-1258 / 21</strain>
        <strain evidence="13">DSM 1279</strain>
    </source>
</reference>
<name>D3PN85_MEIRD</name>
<dbReference type="GO" id="GO:0005525">
    <property type="term" value="F:GTP binding"/>
    <property type="evidence" value="ECO:0007669"/>
    <property type="project" value="UniProtKB-UniRule"/>
</dbReference>
<dbReference type="InterPro" id="IPR027417">
    <property type="entry name" value="P-loop_NTPase"/>
</dbReference>
<keyword evidence="6 8" id="KW-0342">GTP-binding</keyword>
<dbReference type="NCBIfam" id="TIGR00231">
    <property type="entry name" value="small_GTP"/>
    <property type="match status" value="2"/>
</dbReference>
<proteinExistence type="inferred from homology"/>
<dbReference type="PROSITE" id="PS51712">
    <property type="entry name" value="G_ENGA"/>
    <property type="match status" value="1"/>
</dbReference>
<keyword evidence="3 8" id="KW-0690">Ribosome biogenesis</keyword>
<evidence type="ECO:0000313" key="15">
    <source>
        <dbReference type="Proteomes" id="UP000013026"/>
    </source>
</evidence>
<evidence type="ECO:0000256" key="6">
    <source>
        <dbReference type="ARBA" id="ARBA00023134"/>
    </source>
</evidence>
<evidence type="ECO:0000256" key="8">
    <source>
        <dbReference type="HAMAP-Rule" id="MF_00195"/>
    </source>
</evidence>
<dbReference type="PANTHER" id="PTHR43834">
    <property type="entry name" value="GTPASE DER"/>
    <property type="match status" value="1"/>
</dbReference>
<dbReference type="Pfam" id="PF14714">
    <property type="entry name" value="KH_dom-like"/>
    <property type="match status" value="1"/>
</dbReference>
<dbReference type="InterPro" id="IPR031166">
    <property type="entry name" value="G_ENGA"/>
</dbReference>
<protein>
    <recommendedName>
        <fullName evidence="2 8">GTPase Der</fullName>
    </recommendedName>
    <alternativeName>
        <fullName evidence="7 8">GTP-binding protein EngA</fullName>
    </alternativeName>
</protein>
<dbReference type="Proteomes" id="UP000013026">
    <property type="component" value="Chromosome"/>
</dbReference>
<keyword evidence="14" id="KW-1185">Reference proteome</keyword>
<dbReference type="RefSeq" id="WP_013014910.1">
    <property type="nucleotide sequence ID" value="NC_013946.1"/>
</dbReference>
<dbReference type="eggNOG" id="COG1160">
    <property type="taxonomic scope" value="Bacteria"/>
</dbReference>
<reference evidence="12 14" key="1">
    <citation type="journal article" date="2010" name="Stand. Genomic Sci.">
        <title>Complete genome sequence of Meiothermus ruber type strain (21).</title>
        <authorList>
            <person name="Tindall B.J."/>
            <person name="Sikorski J."/>
            <person name="Lucas S."/>
            <person name="Goltsman E."/>
            <person name="Copeland A."/>
            <person name="Glavina Del Rio T."/>
            <person name="Nolan M."/>
            <person name="Tice H."/>
            <person name="Cheng J.F."/>
            <person name="Han C."/>
            <person name="Pitluck S."/>
            <person name="Liolios K."/>
            <person name="Ivanova N."/>
            <person name="Mavromatis K."/>
            <person name="Ovchinnikova G."/>
            <person name="Pati A."/>
            <person name="Fahnrich R."/>
            <person name="Goodwin L."/>
            <person name="Chen A."/>
            <person name="Palaniappan K."/>
            <person name="Land M."/>
            <person name="Hauser L."/>
            <person name="Chang Y.J."/>
            <person name="Jeffries C.D."/>
            <person name="Rohde M."/>
            <person name="Goker M."/>
            <person name="Woyke T."/>
            <person name="Bristow J."/>
            <person name="Eisen J.A."/>
            <person name="Markowitz V."/>
            <person name="Hugenholtz P."/>
            <person name="Kyrpides N.C."/>
            <person name="Klenk H.P."/>
            <person name="Lapidus A."/>
        </authorList>
    </citation>
    <scope>NUCLEOTIDE SEQUENCE [LARGE SCALE GENOMIC DNA]</scope>
    <source>
        <strain evidence="14">ATCC 35948 / DSM 1279 / VKM B-1258 / 21</strain>
        <strain evidence="12">DSM 1279</strain>
    </source>
</reference>
<evidence type="ECO:0000259" key="11">
    <source>
        <dbReference type="PROSITE" id="PS51712"/>
    </source>
</evidence>
<keyword evidence="4 10" id="KW-0677">Repeat</keyword>
<dbReference type="OrthoDB" id="9805918at2"/>
<comment type="subunit">
    <text evidence="8">Associates with the 50S ribosomal subunit.</text>
</comment>
<evidence type="ECO:0000256" key="9">
    <source>
        <dbReference type="PROSITE-ProRule" id="PRU01049"/>
    </source>
</evidence>
<gene>
    <name evidence="8" type="primary">der</name>
    <name evidence="12" type="ordered locus">Mrub_2662</name>
    <name evidence="13" type="ORF">K649_09230</name>
</gene>
<organism evidence="13 15">
    <name type="scientific">Meiothermus ruber (strain ATCC 35948 / DSM 1279 / VKM B-1258 / 21)</name>
    <name type="common">Thermus ruber</name>
    <dbReference type="NCBI Taxonomy" id="504728"/>
    <lineage>
        <taxon>Bacteria</taxon>
        <taxon>Thermotogati</taxon>
        <taxon>Deinococcota</taxon>
        <taxon>Deinococci</taxon>
        <taxon>Thermales</taxon>
        <taxon>Thermaceae</taxon>
        <taxon>Meiothermus</taxon>
    </lineage>
</organism>
<dbReference type="PRINTS" id="PR00326">
    <property type="entry name" value="GTP1OBG"/>
</dbReference>
<feature type="binding site" evidence="8">
    <location>
        <begin position="8"/>
        <end position="15"/>
    </location>
    <ligand>
        <name>GTP</name>
        <dbReference type="ChEBI" id="CHEBI:37565"/>
        <label>1</label>
    </ligand>
</feature>
<evidence type="ECO:0000313" key="14">
    <source>
        <dbReference type="Proteomes" id="UP000006655"/>
    </source>
</evidence>
<evidence type="ECO:0000256" key="1">
    <source>
        <dbReference type="ARBA" id="ARBA00008279"/>
    </source>
</evidence>
<dbReference type="Pfam" id="PF01926">
    <property type="entry name" value="MMR_HSR1"/>
    <property type="match status" value="2"/>
</dbReference>
<feature type="domain" description="EngA-type G" evidence="11">
    <location>
        <begin position="186"/>
        <end position="357"/>
    </location>
</feature>
<evidence type="ECO:0000256" key="5">
    <source>
        <dbReference type="ARBA" id="ARBA00022741"/>
    </source>
</evidence>
<dbReference type="PIRSF" id="PIRSF006485">
    <property type="entry name" value="GTP-binding_EngA"/>
    <property type="match status" value="1"/>
</dbReference>
<dbReference type="STRING" id="504728.K649_09230"/>
<dbReference type="EMBL" id="CP001743">
    <property type="protein sequence ID" value="ADD29412.1"/>
    <property type="molecule type" value="Genomic_DNA"/>
</dbReference>
<evidence type="ECO:0000256" key="4">
    <source>
        <dbReference type="ARBA" id="ARBA00022737"/>
    </source>
</evidence>
<dbReference type="Proteomes" id="UP000006655">
    <property type="component" value="Chromosome"/>
</dbReference>
<evidence type="ECO:0000256" key="3">
    <source>
        <dbReference type="ARBA" id="ARBA00022517"/>
    </source>
</evidence>
<dbReference type="GO" id="GO:0042254">
    <property type="term" value="P:ribosome biogenesis"/>
    <property type="evidence" value="ECO:0007669"/>
    <property type="project" value="UniProtKB-KW"/>
</dbReference>
<dbReference type="AlphaFoldDB" id="D3PN85"/>
<dbReference type="PANTHER" id="PTHR43834:SF6">
    <property type="entry name" value="GTPASE DER"/>
    <property type="match status" value="1"/>
</dbReference>
<dbReference type="SUPFAM" id="SSF52540">
    <property type="entry name" value="P-loop containing nucleoside triphosphate hydrolases"/>
    <property type="match status" value="2"/>
</dbReference>
<dbReference type="HAMAP" id="MF_00195">
    <property type="entry name" value="GTPase_Der"/>
    <property type="match status" value="1"/>
</dbReference>
<dbReference type="EMBL" id="CP005385">
    <property type="protein sequence ID" value="AGK05139.1"/>
    <property type="molecule type" value="Genomic_DNA"/>
</dbReference>
<evidence type="ECO:0000313" key="13">
    <source>
        <dbReference type="EMBL" id="AGK05139.1"/>
    </source>
</evidence>
<dbReference type="InterPro" id="IPR032859">
    <property type="entry name" value="KH_dom-like"/>
</dbReference>
<feature type="binding site" evidence="8">
    <location>
        <begin position="192"/>
        <end position="199"/>
    </location>
    <ligand>
        <name>GTP</name>
        <dbReference type="ChEBI" id="CHEBI:37565"/>
        <label>2</label>
    </ligand>
</feature>
<sequence>MYRVVIVGRPNVGKSSLFNKLLGLRAAPEKAAKAGSQFAVVADVPGVTRDLKEGVVESEQGRFKLVDTGGLWSGDVWEKKIKQKVERAIADADLVLFAVDGRSDIVTADLEVADFLRRQGKPVLLVATKIDDPKHEAYLGSFYALGFGEPVPTSAAHSRGFDELLERIWALLPIRQGESEPEVVPIRLAIVGRPNAGKSSLLNAILGEERVIVSEIPGTTRDSIDVEFDYGGSRFLLVDTAGIRKRPETGVEEQAIVRAHQAIRDADVVLLVIDPKELGDHELKLANEALEAGKPVILTITKWDLIETKEEARRVRADLALKLSHVQHLPLLYVSSVTKQNLHKLLSEAARLYELARVRFETAELNRWLSVWSTQTLLPNFKGKPLKLFFLTQPEVAPPTFVFFCNHPEFVTRAFEGFLRNRIGEDLGLREIPFRMVFRGRREQPGKGAGERE</sequence>
<reference evidence="13" key="2">
    <citation type="submission" date="2013-04" db="EMBL/GenBank/DDBJ databases">
        <title>Non-Hybrid, Finished Microbial Genome Assemblies from Long-Read SMRT Sequencing Data.</title>
        <authorList>
            <person name="Klammer A."/>
            <person name="Drake J."/>
            <person name="Heiner C."/>
            <person name="Clum A."/>
            <person name="Copeland A."/>
            <person name="Huddleston J."/>
            <person name="Eichler E."/>
            <person name="Turner S.W."/>
        </authorList>
    </citation>
    <scope>NUCLEOTIDE SEQUENCE</scope>
    <source>
        <strain evidence="13">DSM 1279</strain>
    </source>
</reference>
<dbReference type="NCBIfam" id="TIGR03594">
    <property type="entry name" value="GTPase_EngA"/>
    <property type="match status" value="1"/>
</dbReference>
<comment type="function">
    <text evidence="8 10">GTPase that plays an essential role in the late steps of ribosome biogenesis.</text>
</comment>
<dbReference type="GO" id="GO:0043022">
    <property type="term" value="F:ribosome binding"/>
    <property type="evidence" value="ECO:0007669"/>
    <property type="project" value="TreeGrafter"/>
</dbReference>
<dbReference type="InterPro" id="IPR006073">
    <property type="entry name" value="GTP-bd"/>
</dbReference>
<dbReference type="InterPro" id="IPR016484">
    <property type="entry name" value="GTPase_Der"/>
</dbReference>
<dbReference type="KEGG" id="mre:K649_09230"/>
<evidence type="ECO:0000256" key="2">
    <source>
        <dbReference type="ARBA" id="ARBA00020953"/>
    </source>
</evidence>
<evidence type="ECO:0000256" key="7">
    <source>
        <dbReference type="ARBA" id="ARBA00032345"/>
    </source>
</evidence>
<dbReference type="Gene3D" id="3.30.300.20">
    <property type="match status" value="1"/>
</dbReference>
<comment type="similarity">
    <text evidence="1 8 9 10">Belongs to the TRAFAC class TrmE-Era-EngA-EngB-Septin-like GTPase superfamily. EngA (Der) GTPase family.</text>
</comment>
<evidence type="ECO:0000313" key="12">
    <source>
        <dbReference type="EMBL" id="ADD29412.1"/>
    </source>
</evidence>
<dbReference type="CDD" id="cd01895">
    <property type="entry name" value="EngA2"/>
    <property type="match status" value="1"/>
</dbReference>
<feature type="binding site" evidence="8">
    <location>
        <begin position="239"/>
        <end position="243"/>
    </location>
    <ligand>
        <name>GTP</name>
        <dbReference type="ChEBI" id="CHEBI:37565"/>
        <label>2</label>
    </ligand>
</feature>